<dbReference type="FunFam" id="3.30.2410.10:FF:000011">
    <property type="entry name" value="Putative Ubiquitin-protein ligase E3C"/>
    <property type="match status" value="1"/>
</dbReference>
<comment type="caution">
    <text evidence="8">The sequence shown here is derived from an EMBL/GenBank/DDBJ whole genome shotgun (WGS) entry which is preliminary data.</text>
</comment>
<sequence length="973" mass="111204">MSLNFNGQLKKRTVNIGGGFRQNRSNLLQQTQRERERREKERQREKAYTTIQRAVRRKRELHSFHETISLSWNEDSVNSGKYRLPTLIFWFNTFYADIYRSNPNSLPQITLLHSLVNGNCELPYTSKVGLLTTISETIPRLDIHSDDDIFAFNLLLDIALTIHTPPEQIKRANVPLIPAISKIAQRLTENADYSCSDDIIEVVNTYAEVEPLAYLSFLSSSWLIGYPSFKVNFAAIRKGFNNGMKLPSDTDIKINMLTGIIDETKNYADKDFIAVVAHLASSIDRALLTRKEEQSLDYDSTEYIGNQMLVSDHVNESIKKLYSREFTTAVPSIVEDTRLFSLLAGSLITIRPNLKSTFIISVLPAVFGPLLDSLLGHDMFKMFSDYDENALVGISADFLKDVFIDHHDFIRYELYLFLELLQYRLLVSNDFDIFGQYGFTKEKFTLLSIFLKKFVFNLIWNSKKITQCFAANSSQITFSPKKFEQLFKLSITVLSQVYLKDTRLKVMPANAWLLNSQRLELNHLIDTIADYDEKKNEAAYDSDDEGDSYINSLPQETQAKLQIYLKTPFFISFHKRVEIFQALIDRDRSHLGLNNSASLFGMDFMQRRHIAEIRREHLLNDAYESFGKMGGTFKNQLAIRFINKHGTEDGVDGGGLTKEFLTGVVKEGFNGLFIENYNHELYPDPEIGIKYQYRVDSAEQLLKLNHTNFMGKVIGKCLYDRVLVDACFAPFFLTKLNRDFRNSFDDLNSLDPDLYANLVKLLSMSEEELAALALTFSVDERVGNKSITINLIPNGSMVPVTTSNRLKFIHEMSDYKLNKVINTQSNSFLTGLYEIVSKDWLAMFNPYELQILISGETDINITDLKTHTVYGGFSEQDKTITDFWEVVEEMTNEEKSLLVKFATSVPRAPLLGFKALNPQFGITNAGGLKEHSDSLPTASTCVNLLKLPNYQNKEKLRQKLLYAIKAEAGFDLN</sequence>
<dbReference type="VEuPathDB" id="FungiDB:BON22_2230"/>
<dbReference type="GO" id="GO:0000209">
    <property type="term" value="P:protein polyubiquitination"/>
    <property type="evidence" value="ECO:0007669"/>
    <property type="project" value="InterPro"/>
</dbReference>
<keyword evidence="3" id="KW-0808">Transferase</keyword>
<dbReference type="Pfam" id="PF00632">
    <property type="entry name" value="HECT"/>
    <property type="match status" value="1"/>
</dbReference>
<dbReference type="AlphaFoldDB" id="A0A1V2L9I5"/>
<dbReference type="InterPro" id="IPR000569">
    <property type="entry name" value="HECT_dom"/>
</dbReference>
<feature type="compositionally biased region" description="Basic and acidic residues" evidence="6">
    <location>
        <begin position="32"/>
        <end position="44"/>
    </location>
</feature>
<feature type="region of interest" description="Disordered" evidence="6">
    <location>
        <begin position="16"/>
        <end position="44"/>
    </location>
</feature>
<dbReference type="InterPro" id="IPR035983">
    <property type="entry name" value="Hect_E3_ubiquitin_ligase"/>
</dbReference>
<dbReference type="SUPFAM" id="SSF56204">
    <property type="entry name" value="Hect, E3 ligase catalytic domain"/>
    <property type="match status" value="1"/>
</dbReference>
<dbReference type="EMBL" id="MPUK01000003">
    <property type="protein sequence ID" value="ONH68275.1"/>
    <property type="molecule type" value="Genomic_DNA"/>
</dbReference>
<dbReference type="SMART" id="SM00119">
    <property type="entry name" value="HECTc"/>
    <property type="match status" value="1"/>
</dbReference>
<feature type="active site" description="Glycyl thioester intermediate" evidence="5">
    <location>
        <position position="941"/>
    </location>
</feature>
<dbReference type="FunFam" id="3.30.2160.10:FF:000002">
    <property type="entry name" value="Putative Ubiquitin-protein ligase E3C"/>
    <property type="match status" value="1"/>
</dbReference>
<gene>
    <name evidence="8" type="ORF">BON22_2230</name>
</gene>
<dbReference type="PROSITE" id="PS50237">
    <property type="entry name" value="HECT"/>
    <property type="match status" value="1"/>
</dbReference>
<evidence type="ECO:0000256" key="3">
    <source>
        <dbReference type="ARBA" id="ARBA00022679"/>
    </source>
</evidence>
<dbReference type="Gene3D" id="3.90.1750.10">
    <property type="entry name" value="Hect, E3 ligase catalytic domains"/>
    <property type="match status" value="1"/>
</dbReference>
<dbReference type="STRING" id="36022.A0A1V2L9I5"/>
<evidence type="ECO:0000256" key="1">
    <source>
        <dbReference type="ARBA" id="ARBA00000885"/>
    </source>
</evidence>
<evidence type="ECO:0000259" key="7">
    <source>
        <dbReference type="PROSITE" id="PS50237"/>
    </source>
</evidence>
<dbReference type="PANTHER" id="PTHR45700">
    <property type="entry name" value="UBIQUITIN-PROTEIN LIGASE E3C"/>
    <property type="match status" value="1"/>
</dbReference>
<reference evidence="9" key="1">
    <citation type="journal article" date="2017" name="Genome Announc.">
        <title>Genome sequences of Cyberlindnera fabianii 65, Pichia kudriavzevii 129, and Saccharomyces cerevisiae 131 isolated from fermented masau fruits in Zimbabwe.</title>
        <authorList>
            <person name="van Rijswijck I.M.H."/>
            <person name="Derks M.F.L."/>
            <person name="Abee T."/>
            <person name="de Ridder D."/>
            <person name="Smid E.J."/>
        </authorList>
    </citation>
    <scope>NUCLEOTIDE SEQUENCE [LARGE SCALE GENOMIC DNA]</scope>
    <source>
        <strain evidence="9">65</strain>
    </source>
</reference>
<keyword evidence="9" id="KW-1185">Reference proteome</keyword>
<accession>A0A1V2L9I5</accession>
<proteinExistence type="predicted"/>
<evidence type="ECO:0000313" key="9">
    <source>
        <dbReference type="Proteomes" id="UP000189513"/>
    </source>
</evidence>
<dbReference type="EC" id="2.3.2.26" evidence="2"/>
<organism evidence="8 9">
    <name type="scientific">Cyberlindnera fabianii</name>
    <name type="common">Yeast</name>
    <name type="synonym">Hansenula fabianii</name>
    <dbReference type="NCBI Taxonomy" id="36022"/>
    <lineage>
        <taxon>Eukaryota</taxon>
        <taxon>Fungi</taxon>
        <taxon>Dikarya</taxon>
        <taxon>Ascomycota</taxon>
        <taxon>Saccharomycotina</taxon>
        <taxon>Saccharomycetes</taxon>
        <taxon>Phaffomycetales</taxon>
        <taxon>Phaffomycetaceae</taxon>
        <taxon>Cyberlindnera</taxon>
    </lineage>
</organism>
<evidence type="ECO:0000256" key="4">
    <source>
        <dbReference type="ARBA" id="ARBA00022786"/>
    </source>
</evidence>
<dbReference type="InterPro" id="IPR044611">
    <property type="entry name" value="E3A/B/C-like"/>
</dbReference>
<evidence type="ECO:0000256" key="6">
    <source>
        <dbReference type="SAM" id="MobiDB-lite"/>
    </source>
</evidence>
<dbReference type="Gene3D" id="3.30.2160.10">
    <property type="entry name" value="Hect, E3 ligase catalytic domain"/>
    <property type="match status" value="1"/>
</dbReference>
<comment type="catalytic activity">
    <reaction evidence="1">
        <text>S-ubiquitinyl-[E2 ubiquitin-conjugating enzyme]-L-cysteine + [acceptor protein]-L-lysine = [E2 ubiquitin-conjugating enzyme]-L-cysteine + N(6)-ubiquitinyl-[acceptor protein]-L-lysine.</text>
        <dbReference type="EC" id="2.3.2.26"/>
    </reaction>
</comment>
<dbReference type="Gene3D" id="3.30.2410.10">
    <property type="entry name" value="Hect, E3 ligase catalytic domain"/>
    <property type="match status" value="1"/>
</dbReference>
<evidence type="ECO:0000313" key="8">
    <source>
        <dbReference type="EMBL" id="ONH68275.1"/>
    </source>
</evidence>
<dbReference type="Proteomes" id="UP000189513">
    <property type="component" value="Unassembled WGS sequence"/>
</dbReference>
<dbReference type="OMA" id="DCFELQM"/>
<name>A0A1V2L9I5_CYBFA</name>
<feature type="domain" description="HECT" evidence="7">
    <location>
        <begin position="629"/>
        <end position="973"/>
    </location>
</feature>
<protein>
    <recommendedName>
        <fullName evidence="2">HECT-type E3 ubiquitin transferase</fullName>
        <ecNumber evidence="2">2.3.2.26</ecNumber>
    </recommendedName>
</protein>
<evidence type="ECO:0000256" key="2">
    <source>
        <dbReference type="ARBA" id="ARBA00012485"/>
    </source>
</evidence>
<evidence type="ECO:0000256" key="5">
    <source>
        <dbReference type="PROSITE-ProRule" id="PRU00104"/>
    </source>
</evidence>
<dbReference type="CDD" id="cd00078">
    <property type="entry name" value="HECTc"/>
    <property type="match status" value="1"/>
</dbReference>
<dbReference type="PANTHER" id="PTHR45700:SF2">
    <property type="entry name" value="UBIQUITIN-PROTEIN LIGASE E3C"/>
    <property type="match status" value="1"/>
</dbReference>
<feature type="compositionally biased region" description="Polar residues" evidence="6">
    <location>
        <begin position="22"/>
        <end position="31"/>
    </location>
</feature>
<dbReference type="GO" id="GO:0061630">
    <property type="term" value="F:ubiquitin protein ligase activity"/>
    <property type="evidence" value="ECO:0007669"/>
    <property type="project" value="UniProtKB-EC"/>
</dbReference>
<dbReference type="GO" id="GO:0006511">
    <property type="term" value="P:ubiquitin-dependent protein catabolic process"/>
    <property type="evidence" value="ECO:0007669"/>
    <property type="project" value="TreeGrafter"/>
</dbReference>
<keyword evidence="4 5" id="KW-0833">Ubl conjugation pathway</keyword>